<dbReference type="AlphaFoldDB" id="A0A0S2SDH1"/>
<protein>
    <submittedName>
        <fullName evidence="1">Uncharacterized protein</fullName>
    </submittedName>
</protein>
<organism evidence="1 2">
    <name type="scientific">Aeromonas schubertii</name>
    <dbReference type="NCBI Taxonomy" id="652"/>
    <lineage>
        <taxon>Bacteria</taxon>
        <taxon>Pseudomonadati</taxon>
        <taxon>Pseudomonadota</taxon>
        <taxon>Gammaproteobacteria</taxon>
        <taxon>Aeromonadales</taxon>
        <taxon>Aeromonadaceae</taxon>
        <taxon>Aeromonas</taxon>
    </lineage>
</organism>
<reference evidence="2" key="1">
    <citation type="submission" date="2015-10" db="EMBL/GenBank/DDBJ databases">
        <title>Complete Genome Sequence of Aeromonas schubertii strain WL1483.</title>
        <authorList>
            <person name="Liu L."/>
        </authorList>
    </citation>
    <scope>NUCLEOTIDE SEQUENCE [LARGE SCALE GENOMIC DNA]</scope>
    <source>
        <strain evidence="2">WL1483</strain>
    </source>
</reference>
<dbReference type="EMBL" id="CP013067">
    <property type="protein sequence ID" value="ALP39747.1"/>
    <property type="molecule type" value="Genomic_DNA"/>
</dbReference>
<evidence type="ECO:0000313" key="1">
    <source>
        <dbReference type="EMBL" id="ALP39747.1"/>
    </source>
</evidence>
<gene>
    <name evidence="1" type="ORF">WL1483_328</name>
</gene>
<sequence length="66" mass="7175">MAGILMRLRRMGHEGSALDIFSPAHLAELSQAPEPMASSLMRRCRIGISPANSEELGQAPCLWQAL</sequence>
<dbReference type="KEGG" id="asr:WL1483_328"/>
<reference evidence="1 2" key="2">
    <citation type="journal article" date="2016" name="Genome Announc.">
        <title>Complete Genome Sequence of the Highly Virulent Aeromonas schubertii Strain WL1483, Isolated from Diseased Snakehead Fish (Channa argus) in China.</title>
        <authorList>
            <person name="Liu L."/>
            <person name="Li N."/>
            <person name="Zhang D."/>
            <person name="Fu X."/>
            <person name="Shi C."/>
            <person name="Lin Q."/>
            <person name="Hao G."/>
        </authorList>
    </citation>
    <scope>NUCLEOTIDE SEQUENCE [LARGE SCALE GENOMIC DNA]</scope>
    <source>
        <strain evidence="1 2">WL1483</strain>
    </source>
</reference>
<dbReference type="Proteomes" id="UP000058114">
    <property type="component" value="Chromosome"/>
</dbReference>
<dbReference type="PATRIC" id="fig|652.5.peg.871"/>
<evidence type="ECO:0000313" key="2">
    <source>
        <dbReference type="Proteomes" id="UP000058114"/>
    </source>
</evidence>
<accession>A0A0S2SDH1</accession>
<name>A0A0S2SDH1_9GAMM</name>
<proteinExistence type="predicted"/>